<dbReference type="PANTHER" id="PTHR43685:SF2">
    <property type="entry name" value="GLYCOSYLTRANSFERASE 2-LIKE DOMAIN-CONTAINING PROTEIN"/>
    <property type="match status" value="1"/>
</dbReference>
<dbReference type="EMBL" id="CP045851">
    <property type="protein sequence ID" value="QGG94914.1"/>
    <property type="molecule type" value="Genomic_DNA"/>
</dbReference>
<dbReference type="SUPFAM" id="SSF53649">
    <property type="entry name" value="Alkaline phosphatase-like"/>
    <property type="match status" value="1"/>
</dbReference>
<evidence type="ECO:0000259" key="2">
    <source>
        <dbReference type="Pfam" id="PF00535"/>
    </source>
</evidence>
<dbReference type="Gene3D" id="3.90.550.10">
    <property type="entry name" value="Spore Coat Polysaccharide Biosynthesis Protein SpsA, Chain A"/>
    <property type="match status" value="1"/>
</dbReference>
<organism evidence="3 4">
    <name type="scientific">Actinomarinicola tropica</name>
    <dbReference type="NCBI Taxonomy" id="2789776"/>
    <lineage>
        <taxon>Bacteria</taxon>
        <taxon>Bacillati</taxon>
        <taxon>Actinomycetota</taxon>
        <taxon>Acidimicrobiia</taxon>
        <taxon>Acidimicrobiales</taxon>
        <taxon>Iamiaceae</taxon>
        <taxon>Actinomarinicola</taxon>
    </lineage>
</organism>
<accession>A0A5Q2RH05</accession>
<dbReference type="Gene3D" id="3.40.720.10">
    <property type="entry name" value="Alkaline Phosphatase, subunit A"/>
    <property type="match status" value="1"/>
</dbReference>
<feature type="region of interest" description="Disordered" evidence="1">
    <location>
        <begin position="539"/>
        <end position="564"/>
    </location>
</feature>
<dbReference type="Proteomes" id="UP000334019">
    <property type="component" value="Chromosome"/>
</dbReference>
<dbReference type="CDD" id="cd00761">
    <property type="entry name" value="Glyco_tranf_GTA_type"/>
    <property type="match status" value="1"/>
</dbReference>
<evidence type="ECO:0000313" key="4">
    <source>
        <dbReference type="Proteomes" id="UP000334019"/>
    </source>
</evidence>
<dbReference type="RefSeq" id="WP_153759022.1">
    <property type="nucleotide sequence ID" value="NZ_CP045851.1"/>
</dbReference>
<dbReference type="InterPro" id="IPR017850">
    <property type="entry name" value="Alkaline_phosphatase_core_sf"/>
</dbReference>
<dbReference type="SUPFAM" id="SSF53448">
    <property type="entry name" value="Nucleotide-diphospho-sugar transferases"/>
    <property type="match status" value="1"/>
</dbReference>
<feature type="domain" description="Glycosyltransferase 2-like" evidence="2">
    <location>
        <begin position="609"/>
        <end position="737"/>
    </location>
</feature>
<dbReference type="KEGG" id="atq:GH723_07200"/>
<dbReference type="PANTHER" id="PTHR43685">
    <property type="entry name" value="GLYCOSYLTRANSFERASE"/>
    <property type="match status" value="1"/>
</dbReference>
<evidence type="ECO:0000313" key="3">
    <source>
        <dbReference type="EMBL" id="QGG94914.1"/>
    </source>
</evidence>
<dbReference type="InterPro" id="IPR002591">
    <property type="entry name" value="Phosphodiest/P_Trfase"/>
</dbReference>
<gene>
    <name evidence="3" type="ORF">GH723_07200</name>
</gene>
<name>A0A5Q2RH05_9ACTN</name>
<dbReference type="InterPro" id="IPR001173">
    <property type="entry name" value="Glyco_trans_2-like"/>
</dbReference>
<keyword evidence="4" id="KW-1185">Reference proteome</keyword>
<dbReference type="Pfam" id="PF00535">
    <property type="entry name" value="Glycos_transf_2"/>
    <property type="match status" value="1"/>
</dbReference>
<protein>
    <submittedName>
        <fullName evidence="3">Glycosyltransferase</fullName>
    </submittedName>
</protein>
<dbReference type="InterPro" id="IPR029044">
    <property type="entry name" value="Nucleotide-diphossugar_trans"/>
</dbReference>
<feature type="compositionally biased region" description="Low complexity" evidence="1">
    <location>
        <begin position="554"/>
        <end position="564"/>
    </location>
</feature>
<proteinExistence type="predicted"/>
<sequence>MTAPARLLHVAFDACDADIARRLAEEGRMPHLASLLERGAVVDTVGPRGVYVGAHWTSMFTGRLPTNHEYYCWAKVDRHTYEWRDTTPRDTVGTRVWDALSGAGHRVAVIDAPHIFPTPDLDGVLVAEWGCHDRHFATQSHPPELVGQLSERFGPHPVGTSPGPGGTPAFAACDYHHRAGLHRTPGEDLALFEDLKEGIRRKTAASLHLLDQGDWSWFLTVYGESHCVGHQFWHVHDPGHPWHDPTRAELLGDPLVAVYELLDEGLGAHLERVDDDTTVYVHLTHGMGPHFDGTHMLDHILWRLDLAHRGAAPVGRRTRLAGMTIGRLPLALERRVTPHLAPLVRRRISSAPPAPNPDLDAVGRAGRTFYDVPNNSPAGGVRVNLLGRERHGRVAPGRELDRVLERLRADLLELVDVDTGEPAVLDVVRTDDVFPRQEVDDFPDLLVEWNRSSLLERVWSPTIGTVVVPYEHWRTGDHHERGLFLATGPGISPGHRDRPLLSHEVAPTVAAALGHRLGDVDGSPRDDLVPSVAARSGALASQRLARRPRPASPEPGAEVPEVEAAPGRSAIAVAGLDERVAQLERESLVWRTMHWLAAEPVPASGALVSVILATRHRPEVLPRAVRSVCAQRYPHWELVVVDNGDDGGGATRAALAELPDHRIHVVHHPEPGLSGARNVGLAAATGEIVAYLDDDNELDPEWLHAVVGAFESHPDAQVLYGARLIDDHDRVHGLPGRGWPWLQFAAYDRATLEEGMITDIGAIAHRAGLPEARFDETLTYAEDWDLLLRLTSDRPPLELPAVACRYRTDAPSRLSDEVVAEQLDRIRTRHRGTASGDA</sequence>
<dbReference type="Pfam" id="PF01663">
    <property type="entry name" value="Phosphodiest"/>
    <property type="match status" value="1"/>
</dbReference>
<keyword evidence="3" id="KW-0808">Transferase</keyword>
<evidence type="ECO:0000256" key="1">
    <source>
        <dbReference type="SAM" id="MobiDB-lite"/>
    </source>
</evidence>
<dbReference type="GO" id="GO:0016740">
    <property type="term" value="F:transferase activity"/>
    <property type="evidence" value="ECO:0007669"/>
    <property type="project" value="UniProtKB-KW"/>
</dbReference>
<dbReference type="AlphaFoldDB" id="A0A5Q2RH05"/>
<dbReference type="InterPro" id="IPR050834">
    <property type="entry name" value="Glycosyltransf_2"/>
</dbReference>
<reference evidence="3 4" key="1">
    <citation type="submission" date="2019-11" db="EMBL/GenBank/DDBJ databases">
        <authorList>
            <person name="He Y."/>
        </authorList>
    </citation>
    <scope>NUCLEOTIDE SEQUENCE [LARGE SCALE GENOMIC DNA]</scope>
    <source>
        <strain evidence="3 4">SCSIO 58843</strain>
    </source>
</reference>